<dbReference type="InterPro" id="IPR050790">
    <property type="entry name" value="ExbB/TolQ_transport"/>
</dbReference>
<evidence type="ECO:0000259" key="10">
    <source>
        <dbReference type="Pfam" id="PF01618"/>
    </source>
</evidence>
<evidence type="ECO:0000256" key="5">
    <source>
        <dbReference type="ARBA" id="ARBA00023136"/>
    </source>
</evidence>
<feature type="transmembrane region" description="Helical" evidence="8">
    <location>
        <begin position="388"/>
        <end position="412"/>
    </location>
</feature>
<keyword evidence="2" id="KW-1003">Cell membrane</keyword>
<name>A0A6S6TRJ0_9BACT</name>
<dbReference type="AlphaFoldDB" id="A0A6S6TRJ0"/>
<evidence type="ECO:0000256" key="7">
    <source>
        <dbReference type="SAM" id="Coils"/>
    </source>
</evidence>
<evidence type="ECO:0000256" key="1">
    <source>
        <dbReference type="ARBA" id="ARBA00004429"/>
    </source>
</evidence>
<keyword evidence="9" id="KW-0732">Signal</keyword>
<feature type="coiled-coil region" evidence="7">
    <location>
        <begin position="31"/>
        <end position="76"/>
    </location>
</feature>
<evidence type="ECO:0000313" key="11">
    <source>
        <dbReference type="EMBL" id="CAA6817676.1"/>
    </source>
</evidence>
<dbReference type="Pfam" id="PF01618">
    <property type="entry name" value="MotA_ExbB"/>
    <property type="match status" value="1"/>
</dbReference>
<dbReference type="EMBL" id="CACVAZ010000115">
    <property type="protein sequence ID" value="CAA6817676.1"/>
    <property type="molecule type" value="Genomic_DNA"/>
</dbReference>
<keyword evidence="6" id="KW-0653">Protein transport</keyword>
<evidence type="ECO:0000256" key="8">
    <source>
        <dbReference type="SAM" id="Phobius"/>
    </source>
</evidence>
<keyword evidence="7" id="KW-0175">Coiled coil</keyword>
<comment type="subcellular location">
    <subcellularLocation>
        <location evidence="1">Cell inner membrane</location>
        <topology evidence="1">Multi-pass membrane protein</topology>
    </subcellularLocation>
    <subcellularLocation>
        <location evidence="6">Membrane</location>
        <topology evidence="6">Multi-pass membrane protein</topology>
    </subcellularLocation>
</comment>
<feature type="transmembrane region" description="Helical" evidence="8">
    <location>
        <begin position="343"/>
        <end position="368"/>
    </location>
</feature>
<organism evidence="11">
    <name type="scientific">uncultured Sulfurovum sp</name>
    <dbReference type="NCBI Taxonomy" id="269237"/>
    <lineage>
        <taxon>Bacteria</taxon>
        <taxon>Pseudomonadati</taxon>
        <taxon>Campylobacterota</taxon>
        <taxon>Epsilonproteobacteria</taxon>
        <taxon>Campylobacterales</taxon>
        <taxon>Sulfurovaceae</taxon>
        <taxon>Sulfurovum</taxon>
        <taxon>environmental samples</taxon>
    </lineage>
</organism>
<dbReference type="GO" id="GO:0017038">
    <property type="term" value="P:protein import"/>
    <property type="evidence" value="ECO:0007669"/>
    <property type="project" value="TreeGrafter"/>
</dbReference>
<feature type="chain" id="PRO_5028185366" evidence="9">
    <location>
        <begin position="21"/>
        <end position="440"/>
    </location>
</feature>
<feature type="signal peptide" evidence="9">
    <location>
        <begin position="1"/>
        <end position="20"/>
    </location>
</feature>
<evidence type="ECO:0000256" key="4">
    <source>
        <dbReference type="ARBA" id="ARBA00022989"/>
    </source>
</evidence>
<evidence type="ECO:0000256" key="2">
    <source>
        <dbReference type="ARBA" id="ARBA00022475"/>
    </source>
</evidence>
<evidence type="ECO:0000256" key="9">
    <source>
        <dbReference type="SAM" id="SignalP"/>
    </source>
</evidence>
<comment type="similarity">
    <text evidence="6">Belongs to the exbB/tolQ family.</text>
</comment>
<keyword evidence="3 8" id="KW-0812">Transmembrane</keyword>
<dbReference type="GO" id="GO:0005886">
    <property type="term" value="C:plasma membrane"/>
    <property type="evidence" value="ECO:0007669"/>
    <property type="project" value="UniProtKB-SubCell"/>
</dbReference>
<feature type="transmembrane region" description="Helical" evidence="8">
    <location>
        <begin position="247"/>
        <end position="273"/>
    </location>
</feature>
<proteinExistence type="inferred from homology"/>
<gene>
    <name evidence="11" type="ORF">HELGO_WM18370</name>
</gene>
<sequence length="440" mass="48413">MKNFYTALVALLLVTSNLHADELSNAYKKEYTFLKAQKTELKSRMVKEQRQQKRDLAKAKAKTKQLQKKYLELNEAVKAKHTAIEKLSENLSDKESNADITGSVVIQAKGMLEEYGVAFDDSNTTTDIQKMERAFAYAANLYTKLSSIQVEKGKFYLPDGTIAKGEIVKVGNIAAYGISDKAAGALAPAGEQNYKLWNAVGSSDDAKALYANEMLPQIDIFTYENMEKEIEYKKEKTIDDILEGGGVIGYIILGLGAFGFFLLLLRVFILFWAGSNVKKISRIVAKKVEEGKGDEAYDAIKNFKGSAARVVKSTLRNITRKRESIEDIVMENILNESGHIDKFGAFVMVLAAVAPLLGLLGTVTGMIATFDMITEYGTGDPKMLSGGISEALITTMFGLIVAIPLLLLGNLLSGWAQGIKDSMEQSALHIVNIYEKYNAK</sequence>
<keyword evidence="6" id="KW-0813">Transport</keyword>
<dbReference type="PANTHER" id="PTHR30625">
    <property type="entry name" value="PROTEIN TOLQ"/>
    <property type="match status" value="1"/>
</dbReference>
<keyword evidence="4 8" id="KW-1133">Transmembrane helix</keyword>
<accession>A0A6S6TRJ0</accession>
<dbReference type="InterPro" id="IPR002898">
    <property type="entry name" value="MotA_ExbB_proton_chnl"/>
</dbReference>
<reference evidence="11" key="1">
    <citation type="submission" date="2020-01" db="EMBL/GenBank/DDBJ databases">
        <authorList>
            <person name="Meier V. D."/>
            <person name="Meier V D."/>
        </authorList>
    </citation>
    <scope>NUCLEOTIDE SEQUENCE</scope>
    <source>
        <strain evidence="11">HLG_WM_MAG_02</strain>
    </source>
</reference>
<evidence type="ECO:0000256" key="6">
    <source>
        <dbReference type="RuleBase" id="RU004057"/>
    </source>
</evidence>
<dbReference type="PANTHER" id="PTHR30625:SF11">
    <property type="entry name" value="MOTA_TOLQ_EXBB PROTON CHANNEL DOMAIN-CONTAINING PROTEIN"/>
    <property type="match status" value="1"/>
</dbReference>
<keyword evidence="5 8" id="KW-0472">Membrane</keyword>
<protein>
    <submittedName>
        <fullName evidence="11">MotA/TolQ/ExbB proton channel family protein</fullName>
    </submittedName>
</protein>
<evidence type="ECO:0000256" key="3">
    <source>
        <dbReference type="ARBA" id="ARBA00022692"/>
    </source>
</evidence>
<feature type="domain" description="MotA/TolQ/ExbB proton channel" evidence="10">
    <location>
        <begin position="307"/>
        <end position="424"/>
    </location>
</feature>